<accession>A0AA96EL04</accession>
<dbReference type="Pfam" id="PF19070">
    <property type="entry name" value="DUF5766"/>
    <property type="match status" value="1"/>
</dbReference>
<proteinExistence type="predicted"/>
<dbReference type="EMBL" id="OR343188">
    <property type="protein sequence ID" value="WNL49552.1"/>
    <property type="molecule type" value="Genomic_DNA"/>
</dbReference>
<name>A0AA96EL04_9VIRU</name>
<evidence type="ECO:0000313" key="1">
    <source>
        <dbReference type="EMBL" id="WNL49552.1"/>
    </source>
</evidence>
<reference evidence="1" key="1">
    <citation type="submission" date="2023-07" db="EMBL/GenBank/DDBJ databases">
        <authorList>
            <person name="Xia Y."/>
        </authorList>
    </citation>
    <scope>NUCLEOTIDE SEQUENCE</scope>
    <source>
        <strain evidence="1">F</strain>
    </source>
</reference>
<organism evidence="1">
    <name type="scientific">Marseillevirus sp</name>
    <dbReference type="NCBI Taxonomy" id="2809551"/>
    <lineage>
        <taxon>Viruses</taxon>
        <taxon>Varidnaviria</taxon>
        <taxon>Bamfordvirae</taxon>
        <taxon>Nucleocytoviricota</taxon>
        <taxon>Megaviricetes</taxon>
        <taxon>Pimascovirales</taxon>
        <taxon>Pimascovirales incertae sedis</taxon>
        <taxon>Marseilleviridae</taxon>
        <taxon>Marseillevirus</taxon>
    </lineage>
</organism>
<dbReference type="InterPro" id="IPR043911">
    <property type="entry name" value="DUF5766"/>
</dbReference>
<protein>
    <submittedName>
        <fullName evidence="1">Uncharacterized protein</fullName>
    </submittedName>
</protein>
<sequence length="106" mass="12132">MSLTCGHVFDGAKYVGVEFWHEKDFSISFSCPERSLKDTKELFSQLASGKRESIEFEDWNSFGIIELKEEEMVSFSLSKYTKQGTVEVNLSLPLTICLPMFVFLSE</sequence>
<gene>
    <name evidence="1" type="ORF">MarFTMF_036</name>
</gene>